<dbReference type="SUPFAM" id="SSF52540">
    <property type="entry name" value="P-loop containing nucleoside triphosphate hydrolases"/>
    <property type="match status" value="2"/>
</dbReference>
<dbReference type="CDD" id="cd18578">
    <property type="entry name" value="ABC_6TM_Pgp_ABCB1_D2_like"/>
    <property type="match status" value="1"/>
</dbReference>
<feature type="transmembrane region" description="Helical" evidence="13">
    <location>
        <begin position="212"/>
        <end position="231"/>
    </location>
</feature>
<dbReference type="PROSITE" id="PS50893">
    <property type="entry name" value="ABC_TRANSPORTER_2"/>
    <property type="match status" value="2"/>
</dbReference>
<evidence type="ECO:0000256" key="4">
    <source>
        <dbReference type="ARBA" id="ARBA00022692"/>
    </source>
</evidence>
<organism evidence="16 17">
    <name type="scientific">Amborella trichopoda</name>
    <dbReference type="NCBI Taxonomy" id="13333"/>
    <lineage>
        <taxon>Eukaryota</taxon>
        <taxon>Viridiplantae</taxon>
        <taxon>Streptophyta</taxon>
        <taxon>Embryophyta</taxon>
        <taxon>Tracheophyta</taxon>
        <taxon>Spermatophyta</taxon>
        <taxon>Magnoliopsida</taxon>
        <taxon>Amborellales</taxon>
        <taxon>Amborellaceae</taxon>
        <taxon>Amborella</taxon>
    </lineage>
</organism>
<evidence type="ECO:0000256" key="11">
    <source>
        <dbReference type="ARBA" id="ARBA00023180"/>
    </source>
</evidence>
<dbReference type="InterPro" id="IPR011527">
    <property type="entry name" value="ABC1_TM_dom"/>
</dbReference>
<dbReference type="Proteomes" id="UP000017836">
    <property type="component" value="Unassembled WGS sequence"/>
</dbReference>
<dbReference type="InterPro" id="IPR003593">
    <property type="entry name" value="AAA+_ATPase"/>
</dbReference>
<dbReference type="eggNOG" id="KOG0055">
    <property type="taxonomic scope" value="Eukaryota"/>
</dbReference>
<dbReference type="CDD" id="cd03249">
    <property type="entry name" value="ABC_MTABC3_MDL1_MDL2"/>
    <property type="match status" value="1"/>
</dbReference>
<dbReference type="InterPro" id="IPR017871">
    <property type="entry name" value="ABC_transporter-like_CS"/>
</dbReference>
<feature type="region of interest" description="Disordered" evidence="12">
    <location>
        <begin position="1"/>
        <end position="32"/>
    </location>
</feature>
<dbReference type="HOGENOM" id="CLU_000604_17_2_1"/>
<sequence length="1266" mass="139756">MIYAFIDTHGETSVEQRDEEEEEVSGDGEGKEKRRERIRVKSSIAGLFRYAEWVDIVLMVLGTAGAIGDGMSTNCLLIFASQIMNSLGRGDSEQSHGGFMDRVEECSVYFVYLGLAVWVVAFMEGYCWSRTSERQVMRIRYKYLEAILRQEVGYFDSQETTASEIIDSLSKDTSLIQEVLSEKVPTFLMHTSVFISGIGFCTYFSWRLAILAFPFLPLLIIPGLIYGKYLLYMSNKSYEEYNKASSIVEQALGSIRTIYAFTAERTIIDKYSTILERTVKLGMKQGLAKGLAVGSTGISFAIWAFLAWYGSRLAMHRGESGGRIWAAGITFILGGLSLGIALPEVKHFTEASIAAARIFKRIDRVPEIDTEEEKGIMPEKIQGNIEFRKITFAYPSRPDSICLKNFDLSVQAGQNLALVGRSGCGKSTLISILQRFYDVLEGEVRIDGVCIRDLQLKWLRGNMGLVSQDHALFGTSIRENIMFGKADATMEEVIAAAMTANAHGFIIQLPEGYETKVGHRGSQLSGGQKQRIAIARAIIKNPPILLLDEATSALDSESEQIVQNALDQASMGRTTLTIAHRLSTIRNAHQIAVMENGHIIEKGSHKELINKENSLYSHFLSLQQAQFNPDAQDPNESSSFPARKSSGRRQSFQKSSPYTFHKTPSFKTSADLPPMKTPSFYRLASMLNKYELIKSLMGIVSATIFGAIQPVYALTIGAMISAFFTQSHEEMEGRIKTYCFIFLSLSIASFVVNLSQHYNFGCMGESLTRRIRLRMLDKILSFEVAWFDEDRNSGPAICARLGSEASVMKTLIADRVSLLVQTVSAVTISMVMGLVIAWRLALVIIAVQPLTISCFYTRKVLLSRLSSNSIKAQSESSNIASEAVSNHRIITSFSCNKMVMRVFKETLEKPMKASVRKSWMAGIGMGTAQCLTFMSWALDFWYGGKLVERGSISAGDVFKTFFILVSTGKVIAEAGSMTSDLARGATSLTSVFQILERETLIKGDGGLKLNRFNGEIEMRDVEFAYPSRPRVLVLNGFSVRVKGGTWLGLVGRSGCGKSTVVGLVQRFYDVQRGVIRVDGVDVREMDLRWFRERVGMVGQEAVIFSGSIKDNIQFGKAGAGAGAGASASESEVVEAAKAARAHEFISSLKDGYLTECGERGIQLSGGQKQRIGIARAILRNPRILLLDEATSALDAQSEHTVNIALETVMKGKTCLVVTHRLNTIDKVDTIAFVADGKVVEQGTPAYLKAKKGHFSQLLSFHTSEIM</sequence>
<dbReference type="SMART" id="SM00382">
    <property type="entry name" value="AAA"/>
    <property type="match status" value="2"/>
</dbReference>
<feature type="transmembrane region" description="Helical" evidence="13">
    <location>
        <begin position="735"/>
        <end position="754"/>
    </location>
</feature>
<feature type="domain" description="ABC transporter" evidence="14">
    <location>
        <begin position="385"/>
        <end position="621"/>
    </location>
</feature>
<evidence type="ECO:0000313" key="16">
    <source>
        <dbReference type="EMBL" id="ERN15154.1"/>
    </source>
</evidence>
<evidence type="ECO:0000256" key="10">
    <source>
        <dbReference type="ARBA" id="ARBA00023136"/>
    </source>
</evidence>
<dbReference type="InterPro" id="IPR003439">
    <property type="entry name" value="ABC_transporter-like_ATP-bd"/>
</dbReference>
<feature type="domain" description="ABC transmembrane type-1" evidence="15">
    <location>
        <begin position="60"/>
        <end position="350"/>
    </location>
</feature>
<dbReference type="Gene3D" id="1.20.1560.10">
    <property type="entry name" value="ABC transporter type 1, transmembrane domain"/>
    <property type="match status" value="1"/>
</dbReference>
<dbReference type="InterPro" id="IPR027417">
    <property type="entry name" value="P-loop_NTPase"/>
</dbReference>
<feature type="transmembrane region" description="Helical" evidence="13">
    <location>
        <begin position="187"/>
        <end position="206"/>
    </location>
</feature>
<accession>U5CYB7</accession>
<evidence type="ECO:0000259" key="15">
    <source>
        <dbReference type="PROSITE" id="PS50929"/>
    </source>
</evidence>
<dbReference type="GO" id="GO:0005524">
    <property type="term" value="F:ATP binding"/>
    <property type="evidence" value="ECO:0007669"/>
    <property type="project" value="UniProtKB-KW"/>
</dbReference>
<dbReference type="Gene3D" id="3.40.50.300">
    <property type="entry name" value="P-loop containing nucleotide triphosphate hydrolases"/>
    <property type="match status" value="2"/>
</dbReference>
<feature type="transmembrane region" description="Helical" evidence="13">
    <location>
        <begin position="47"/>
        <end position="67"/>
    </location>
</feature>
<feature type="transmembrane region" description="Helical" evidence="13">
    <location>
        <begin position="816"/>
        <end position="836"/>
    </location>
</feature>
<keyword evidence="6" id="KW-0547">Nucleotide-binding</keyword>
<evidence type="ECO:0000259" key="14">
    <source>
        <dbReference type="PROSITE" id="PS50893"/>
    </source>
</evidence>
<feature type="transmembrane region" description="Helical" evidence="13">
    <location>
        <begin position="109"/>
        <end position="128"/>
    </location>
</feature>
<dbReference type="Pfam" id="PF00664">
    <property type="entry name" value="ABC_membrane"/>
    <property type="match status" value="2"/>
</dbReference>
<gene>
    <name evidence="16" type="ORF">AMTR_s00056p00132920</name>
</gene>
<dbReference type="AlphaFoldDB" id="U5CYB7"/>
<keyword evidence="11" id="KW-0325">Glycoprotein</keyword>
<keyword evidence="8" id="KW-1278">Translocase</keyword>
<evidence type="ECO:0008006" key="18">
    <source>
        <dbReference type="Google" id="ProtNLM"/>
    </source>
</evidence>
<dbReference type="Pfam" id="PF00005">
    <property type="entry name" value="ABC_tran"/>
    <property type="match status" value="2"/>
</dbReference>
<dbReference type="Gramene" id="ERN15154">
    <property type="protein sequence ID" value="ERN15154"/>
    <property type="gene ID" value="AMTR_s00056p00132920"/>
</dbReference>
<protein>
    <recommendedName>
        <fullName evidence="18">ABC transporter B family member 8</fullName>
    </recommendedName>
</protein>
<dbReference type="GO" id="GO:0140359">
    <property type="term" value="F:ABC-type transporter activity"/>
    <property type="evidence" value="ECO:0007669"/>
    <property type="project" value="InterPro"/>
</dbReference>
<feature type="transmembrane region" description="Helical" evidence="13">
    <location>
        <begin position="696"/>
        <end position="723"/>
    </location>
</feature>
<keyword evidence="7" id="KW-0067">ATP-binding</keyword>
<keyword evidence="4 13" id="KW-0812">Transmembrane</keyword>
<dbReference type="InterPro" id="IPR036640">
    <property type="entry name" value="ABC1_TM_sf"/>
</dbReference>
<evidence type="ECO:0000256" key="5">
    <source>
        <dbReference type="ARBA" id="ARBA00022737"/>
    </source>
</evidence>
<evidence type="ECO:0000313" key="17">
    <source>
        <dbReference type="Proteomes" id="UP000017836"/>
    </source>
</evidence>
<feature type="compositionally biased region" description="Polar residues" evidence="12">
    <location>
        <begin position="648"/>
        <end position="658"/>
    </location>
</feature>
<evidence type="ECO:0000256" key="13">
    <source>
        <dbReference type="SAM" id="Phobius"/>
    </source>
</evidence>
<keyword evidence="9 13" id="KW-1133">Transmembrane helix</keyword>
<keyword evidence="3" id="KW-0813">Transport</keyword>
<proteinExistence type="inferred from homology"/>
<feature type="transmembrane region" description="Helical" evidence="13">
    <location>
        <begin position="322"/>
        <end position="342"/>
    </location>
</feature>
<dbReference type="SUPFAM" id="SSF90123">
    <property type="entry name" value="ABC transporter transmembrane region"/>
    <property type="match status" value="2"/>
</dbReference>
<comment type="subcellular location">
    <subcellularLocation>
        <location evidence="1">Membrane</location>
        <topology evidence="1">Multi-pass membrane protein</topology>
    </subcellularLocation>
</comment>
<dbReference type="FunFam" id="3.40.50.300:FF:000479">
    <property type="entry name" value="Multidrug resistance protein 1A"/>
    <property type="match status" value="1"/>
</dbReference>
<reference evidence="17" key="1">
    <citation type="journal article" date="2013" name="Science">
        <title>The Amborella genome and the evolution of flowering plants.</title>
        <authorList>
            <consortium name="Amborella Genome Project"/>
        </authorList>
    </citation>
    <scope>NUCLEOTIDE SEQUENCE [LARGE SCALE GENOMIC DNA]</scope>
</reference>
<feature type="compositionally biased region" description="Polar residues" evidence="12">
    <location>
        <begin position="628"/>
        <end position="640"/>
    </location>
</feature>
<feature type="domain" description="ABC transporter" evidence="14">
    <location>
        <begin position="1016"/>
        <end position="1260"/>
    </location>
</feature>
<dbReference type="OMA" id="NYDNHKQ"/>
<keyword evidence="10 13" id="KW-0472">Membrane</keyword>
<dbReference type="GO" id="GO:0016020">
    <property type="term" value="C:membrane"/>
    <property type="evidence" value="ECO:0000318"/>
    <property type="project" value="GO_Central"/>
</dbReference>
<evidence type="ECO:0000256" key="9">
    <source>
        <dbReference type="ARBA" id="ARBA00022989"/>
    </source>
</evidence>
<evidence type="ECO:0000256" key="1">
    <source>
        <dbReference type="ARBA" id="ARBA00004141"/>
    </source>
</evidence>
<evidence type="ECO:0000256" key="8">
    <source>
        <dbReference type="ARBA" id="ARBA00022967"/>
    </source>
</evidence>
<dbReference type="PROSITE" id="PS50929">
    <property type="entry name" value="ABC_TM1F"/>
    <property type="match status" value="2"/>
</dbReference>
<dbReference type="EMBL" id="KI392510">
    <property type="protein sequence ID" value="ERN15154.1"/>
    <property type="molecule type" value="Genomic_DNA"/>
</dbReference>
<feature type="domain" description="ABC transmembrane type-1" evidence="15">
    <location>
        <begin position="696"/>
        <end position="983"/>
    </location>
</feature>
<feature type="compositionally biased region" description="Acidic residues" evidence="12">
    <location>
        <begin position="17"/>
        <end position="26"/>
    </location>
</feature>
<dbReference type="PROSITE" id="PS00211">
    <property type="entry name" value="ABC_TRANSPORTER_1"/>
    <property type="match status" value="2"/>
</dbReference>
<dbReference type="GO" id="GO:0042626">
    <property type="term" value="F:ATPase-coupled transmembrane transporter activity"/>
    <property type="evidence" value="ECO:0000318"/>
    <property type="project" value="GO_Central"/>
</dbReference>
<dbReference type="PANTHER" id="PTHR45136">
    <property type="entry name" value="ABC TRANSPORTER DOMAIN-CONTAINING PROTEIN"/>
    <property type="match status" value="1"/>
</dbReference>
<evidence type="ECO:0000256" key="12">
    <source>
        <dbReference type="SAM" id="MobiDB-lite"/>
    </source>
</evidence>
<evidence type="ECO:0000256" key="6">
    <source>
        <dbReference type="ARBA" id="ARBA00022741"/>
    </source>
</evidence>
<evidence type="ECO:0000256" key="7">
    <source>
        <dbReference type="ARBA" id="ARBA00022840"/>
    </source>
</evidence>
<feature type="transmembrane region" description="Helical" evidence="13">
    <location>
        <begin position="290"/>
        <end position="310"/>
    </location>
</feature>
<dbReference type="FunFam" id="3.40.50.300:FF:000205">
    <property type="entry name" value="ABC transporter B family member 4"/>
    <property type="match status" value="1"/>
</dbReference>
<name>U5CYB7_AMBTC</name>
<feature type="region of interest" description="Disordered" evidence="12">
    <location>
        <begin position="628"/>
        <end position="662"/>
    </location>
</feature>
<evidence type="ECO:0000256" key="3">
    <source>
        <dbReference type="ARBA" id="ARBA00022448"/>
    </source>
</evidence>
<dbReference type="GO" id="GO:0016887">
    <property type="term" value="F:ATP hydrolysis activity"/>
    <property type="evidence" value="ECO:0007669"/>
    <property type="project" value="InterPro"/>
</dbReference>
<keyword evidence="5" id="KW-0677">Repeat</keyword>
<evidence type="ECO:0000256" key="2">
    <source>
        <dbReference type="ARBA" id="ARBA00007577"/>
    </source>
</evidence>
<comment type="similarity">
    <text evidence="2">Belongs to the ABC transporter superfamily. ABCB family. Multidrug resistance exporter (TC 3.A.1.201) subfamily.</text>
</comment>
<keyword evidence="17" id="KW-1185">Reference proteome</keyword>
<dbReference type="CDD" id="cd18577">
    <property type="entry name" value="ABC_6TM_Pgp_ABCB1_D1_like"/>
    <property type="match status" value="1"/>
</dbReference>
<dbReference type="PANTHER" id="PTHR45136:SF2">
    <property type="entry name" value="ABC TRANSPORTER DOMAIN-CONTAINING PROTEIN"/>
    <property type="match status" value="1"/>
</dbReference>
<dbReference type="GO" id="GO:0055085">
    <property type="term" value="P:transmembrane transport"/>
    <property type="evidence" value="ECO:0000318"/>
    <property type="project" value="GO_Central"/>
</dbReference>